<reference evidence="1 2" key="1">
    <citation type="journal article" date="2016" name="Nat. Commun.">
        <title>Thousands of microbial genomes shed light on interconnected biogeochemical processes in an aquifer system.</title>
        <authorList>
            <person name="Anantharaman K."/>
            <person name="Brown C.T."/>
            <person name="Hug L.A."/>
            <person name="Sharon I."/>
            <person name="Castelle C.J."/>
            <person name="Probst A.J."/>
            <person name="Thomas B.C."/>
            <person name="Singh A."/>
            <person name="Wilkins M.J."/>
            <person name="Karaoz U."/>
            <person name="Brodie E.L."/>
            <person name="Williams K.H."/>
            <person name="Hubbard S.S."/>
            <person name="Banfield J.F."/>
        </authorList>
    </citation>
    <scope>NUCLEOTIDE SEQUENCE [LARGE SCALE GENOMIC DNA]</scope>
    <source>
        <strain evidence="2">RIFCSPLOWO2_12_FULL_64_10</strain>
    </source>
</reference>
<dbReference type="AlphaFoldDB" id="A0A1F6CAM8"/>
<accession>A0A1F6CAM8</accession>
<evidence type="ECO:0000313" key="2">
    <source>
        <dbReference type="Proteomes" id="UP000178606"/>
    </source>
</evidence>
<name>A0A1F6CAM8_HANXR</name>
<organism evidence="1 2">
    <name type="scientific">Handelsmanbacteria sp. (strain RIFCSPLOWO2_12_FULL_64_10)</name>
    <dbReference type="NCBI Taxonomy" id="1817868"/>
    <lineage>
        <taxon>Bacteria</taxon>
        <taxon>Candidatus Handelsmaniibacteriota</taxon>
    </lineage>
</organism>
<gene>
    <name evidence="1" type="ORF">A3F84_23795</name>
</gene>
<proteinExistence type="predicted"/>
<protein>
    <submittedName>
        <fullName evidence="1">Uncharacterized protein</fullName>
    </submittedName>
</protein>
<evidence type="ECO:0000313" key="1">
    <source>
        <dbReference type="EMBL" id="OGG46255.1"/>
    </source>
</evidence>
<comment type="caution">
    <text evidence="1">The sequence shown here is derived from an EMBL/GenBank/DDBJ whole genome shotgun (WGS) entry which is preliminary data.</text>
</comment>
<dbReference type="EMBL" id="MFKF01000329">
    <property type="protein sequence ID" value="OGG46255.1"/>
    <property type="molecule type" value="Genomic_DNA"/>
</dbReference>
<sequence length="247" mass="28322">MPDENMQAFLLFLSPEEKKRAQEYVARRLHLLDVEGLHALGRLMTATKRVMGVVETGRARFKGAPNAYAKVMGRVYDEALIGYAQVLQQSNRAYAAKERELKDIQRARAAGSTGETDVARMEEQQLPEELRALLLRPTEGEEAVALDHIQKRVQEMPFEDLTFFRDSTQRLLTWWESAQGQTEGLRLSQFGEVGSVKGRRVIRQKYEEMQQGVLNPFKAWFQNLNIFYMKKRKEYAEAYASGSVARG</sequence>
<dbReference type="Proteomes" id="UP000178606">
    <property type="component" value="Unassembled WGS sequence"/>
</dbReference>